<comment type="caution">
    <text evidence="3">The sequence shown here is derived from an EMBL/GenBank/DDBJ whole genome shotgun (WGS) entry which is preliminary data.</text>
</comment>
<organism evidence="3 5">
    <name type="scientific">Ruminococcus bicirculans</name>
    <name type="common">ex Wegman et al. 2014</name>
    <dbReference type="NCBI Taxonomy" id="1160721"/>
    <lineage>
        <taxon>Bacteria</taxon>
        <taxon>Bacillati</taxon>
        <taxon>Bacillota</taxon>
        <taxon>Clostridia</taxon>
        <taxon>Eubacteriales</taxon>
        <taxon>Oscillospiraceae</taxon>
        <taxon>Ruminococcus</taxon>
    </lineage>
</organism>
<dbReference type="Proteomes" id="UP001206236">
    <property type="component" value="Unassembled WGS sequence"/>
</dbReference>
<feature type="region of interest" description="Disordered" evidence="1">
    <location>
        <begin position="1"/>
        <end position="24"/>
    </location>
</feature>
<evidence type="ECO:0000313" key="5">
    <source>
        <dbReference type="Proteomes" id="UP001206236"/>
    </source>
</evidence>
<sequence>MFDYFKKMKQTQHEAEENEPQESKPKKDIVFIIILIMFGAIIAVGLITGINDLAGDTAQDTNLVFRFSVTDGIILGGITVAYIVTHIRKGRK</sequence>
<dbReference type="AlphaFoldDB" id="A0AAW5KRV4"/>
<dbReference type="EMBL" id="JAQMLV010000010">
    <property type="protein sequence ID" value="MDB8745096.1"/>
    <property type="molecule type" value="Genomic_DNA"/>
</dbReference>
<evidence type="ECO:0000313" key="4">
    <source>
        <dbReference type="EMBL" id="MDB8745096.1"/>
    </source>
</evidence>
<gene>
    <name evidence="3" type="ORF">NE632_08155</name>
    <name evidence="4" type="ORF">PNU62_08725</name>
</gene>
<reference evidence="4" key="2">
    <citation type="submission" date="2023-01" db="EMBL/GenBank/DDBJ databases">
        <title>Human gut microbiome strain richness.</title>
        <authorList>
            <person name="Chen-Liaw A."/>
        </authorList>
    </citation>
    <scope>NUCLEOTIDE SEQUENCE</scope>
    <source>
        <strain evidence="4">1001275st1_F4_1001275B_160808</strain>
    </source>
</reference>
<reference evidence="3" key="1">
    <citation type="submission" date="2022-06" db="EMBL/GenBank/DDBJ databases">
        <title>Isolation of gut microbiota from human fecal samples.</title>
        <authorList>
            <person name="Pamer E.G."/>
            <person name="Barat B."/>
            <person name="Waligurski E."/>
            <person name="Medina S."/>
            <person name="Paddock L."/>
            <person name="Mostad J."/>
        </authorList>
    </citation>
    <scope>NUCLEOTIDE SEQUENCE</scope>
    <source>
        <strain evidence="3">DFI.5.57</strain>
    </source>
</reference>
<keyword evidence="2" id="KW-0812">Transmembrane</keyword>
<evidence type="ECO:0000313" key="3">
    <source>
        <dbReference type="EMBL" id="MCQ5153282.1"/>
    </source>
</evidence>
<evidence type="ECO:0000256" key="2">
    <source>
        <dbReference type="SAM" id="Phobius"/>
    </source>
</evidence>
<keyword evidence="2" id="KW-1133">Transmembrane helix</keyword>
<evidence type="ECO:0000256" key="1">
    <source>
        <dbReference type="SAM" id="MobiDB-lite"/>
    </source>
</evidence>
<name>A0AAW5KRV4_9FIRM</name>
<dbReference type="EMBL" id="JANGCN010000016">
    <property type="protein sequence ID" value="MCQ5153282.1"/>
    <property type="molecule type" value="Genomic_DNA"/>
</dbReference>
<proteinExistence type="predicted"/>
<protein>
    <recommendedName>
        <fullName evidence="6">DUF3098 domain-containing protein</fullName>
    </recommendedName>
</protein>
<feature type="transmembrane region" description="Helical" evidence="2">
    <location>
        <begin position="63"/>
        <end position="84"/>
    </location>
</feature>
<accession>A0AAW5KRV4</accession>
<keyword evidence="2" id="KW-0472">Membrane</keyword>
<dbReference type="Proteomes" id="UP001211015">
    <property type="component" value="Unassembled WGS sequence"/>
</dbReference>
<dbReference type="RefSeq" id="WP_177523393.1">
    <property type="nucleotide sequence ID" value="NZ_DAWEGH010000070.1"/>
</dbReference>
<evidence type="ECO:0008006" key="6">
    <source>
        <dbReference type="Google" id="ProtNLM"/>
    </source>
</evidence>
<feature type="transmembrane region" description="Helical" evidence="2">
    <location>
        <begin position="29"/>
        <end position="51"/>
    </location>
</feature>